<evidence type="ECO:0000256" key="5">
    <source>
        <dbReference type="ARBA" id="ARBA00033098"/>
    </source>
</evidence>
<organism evidence="7 8">
    <name type="scientific">Olivibacter ginsenosidimutans</name>
    <dbReference type="NCBI Taxonomy" id="1176537"/>
    <lineage>
        <taxon>Bacteria</taxon>
        <taxon>Pseudomonadati</taxon>
        <taxon>Bacteroidota</taxon>
        <taxon>Sphingobacteriia</taxon>
        <taxon>Sphingobacteriales</taxon>
        <taxon>Sphingobacteriaceae</taxon>
        <taxon>Olivibacter</taxon>
    </lineage>
</organism>
<dbReference type="SUPFAM" id="SSF51445">
    <property type="entry name" value="(Trans)glycosidases"/>
    <property type="match status" value="1"/>
</dbReference>
<dbReference type="InterPro" id="IPR049161">
    <property type="entry name" value="GH59_cat"/>
</dbReference>
<reference evidence="8" key="1">
    <citation type="journal article" date="2019" name="Int. J. Syst. Evol. Microbiol.">
        <title>The Global Catalogue of Microorganisms (GCM) 10K type strain sequencing project: providing services to taxonomists for standard genome sequencing and annotation.</title>
        <authorList>
            <consortium name="The Broad Institute Genomics Platform"/>
            <consortium name="The Broad Institute Genome Sequencing Center for Infectious Disease"/>
            <person name="Wu L."/>
            <person name="Ma J."/>
        </authorList>
    </citation>
    <scope>NUCLEOTIDE SEQUENCE [LARGE SCALE GENOMIC DNA]</scope>
    <source>
        <strain evidence="8">JCM 18200</strain>
    </source>
</reference>
<dbReference type="Gene3D" id="2.60.120.260">
    <property type="entry name" value="Galactose-binding domain-like"/>
    <property type="match status" value="1"/>
</dbReference>
<keyword evidence="4" id="KW-0443">Lipid metabolism</keyword>
<dbReference type="InterPro" id="IPR000421">
    <property type="entry name" value="FA58C"/>
</dbReference>
<dbReference type="PRINTS" id="PR00850">
    <property type="entry name" value="GLHYDRLASE59"/>
</dbReference>
<dbReference type="Pfam" id="PF21708">
    <property type="entry name" value="Glyco_hydro_59_C"/>
    <property type="match status" value="1"/>
</dbReference>
<evidence type="ECO:0000256" key="4">
    <source>
        <dbReference type="ARBA" id="ARBA00022963"/>
    </source>
</evidence>
<dbReference type="PANTHER" id="PTHR15172:SF1">
    <property type="entry name" value="GALACTOCEREBROSIDASE"/>
    <property type="match status" value="1"/>
</dbReference>
<protein>
    <recommendedName>
        <fullName evidence="2">galactosylceramidase</fullName>
        <ecNumber evidence="2">3.2.1.46</ecNumber>
    </recommendedName>
    <alternativeName>
        <fullName evidence="5">Galactosylceramidase</fullName>
    </alternativeName>
</protein>
<evidence type="ECO:0000259" key="6">
    <source>
        <dbReference type="PROSITE" id="PS50022"/>
    </source>
</evidence>
<evidence type="ECO:0000313" key="8">
    <source>
        <dbReference type="Proteomes" id="UP001501411"/>
    </source>
</evidence>
<dbReference type="Proteomes" id="UP001501411">
    <property type="component" value="Unassembled WGS sequence"/>
</dbReference>
<dbReference type="Gene3D" id="2.60.120.560">
    <property type="entry name" value="Exo-inulinase, domain 1"/>
    <property type="match status" value="1"/>
</dbReference>
<dbReference type="EMBL" id="BAABIQ010000042">
    <property type="protein sequence ID" value="GAA4801663.1"/>
    <property type="molecule type" value="Genomic_DNA"/>
</dbReference>
<keyword evidence="8" id="KW-1185">Reference proteome</keyword>
<dbReference type="PANTHER" id="PTHR15172">
    <property type="entry name" value="GALACTOCEREBROSIDASE"/>
    <property type="match status" value="1"/>
</dbReference>
<evidence type="ECO:0000256" key="1">
    <source>
        <dbReference type="ARBA" id="ARBA00005637"/>
    </source>
</evidence>
<comment type="caution">
    <text evidence="7">The sequence shown here is derived from an EMBL/GenBank/DDBJ whole genome shotgun (WGS) entry which is preliminary data.</text>
</comment>
<keyword evidence="4" id="KW-0442">Lipid degradation</keyword>
<dbReference type="Pfam" id="PF00754">
    <property type="entry name" value="F5_F8_type_C"/>
    <property type="match status" value="1"/>
</dbReference>
<evidence type="ECO:0000256" key="3">
    <source>
        <dbReference type="ARBA" id="ARBA00022919"/>
    </source>
</evidence>
<dbReference type="Gene3D" id="3.20.20.80">
    <property type="entry name" value="Glycosidases"/>
    <property type="match status" value="1"/>
</dbReference>
<dbReference type="InterPro" id="IPR017853">
    <property type="entry name" value="GH"/>
</dbReference>
<keyword evidence="3" id="KW-0746">Sphingolipid metabolism</keyword>
<name>A0ABP9BXR7_9SPHI</name>
<dbReference type="InterPro" id="IPR008979">
    <property type="entry name" value="Galactose-bd-like_sf"/>
</dbReference>
<evidence type="ECO:0000313" key="7">
    <source>
        <dbReference type="EMBL" id="GAA4801663.1"/>
    </source>
</evidence>
<evidence type="ECO:0000256" key="2">
    <source>
        <dbReference type="ARBA" id="ARBA00012657"/>
    </source>
</evidence>
<dbReference type="SUPFAM" id="SSF49785">
    <property type="entry name" value="Galactose-binding domain-like"/>
    <property type="match status" value="1"/>
</dbReference>
<dbReference type="Pfam" id="PF02057">
    <property type="entry name" value="Glyco_hydro_59"/>
    <property type="match status" value="1"/>
</dbReference>
<proteinExistence type="inferred from homology"/>
<comment type="similarity">
    <text evidence="1">Belongs to the glycosyl hydrolase 59 family.</text>
</comment>
<dbReference type="RefSeq" id="WP_345233356.1">
    <property type="nucleotide sequence ID" value="NZ_BAABIQ010000042.1"/>
</dbReference>
<feature type="domain" description="F5/8 type C" evidence="6">
    <location>
        <begin position="681"/>
        <end position="829"/>
    </location>
</feature>
<dbReference type="EC" id="3.2.1.46" evidence="2"/>
<dbReference type="Gene3D" id="3.20.20.70">
    <property type="entry name" value="Aldolase class I"/>
    <property type="match status" value="1"/>
</dbReference>
<dbReference type="PROSITE" id="PS51257">
    <property type="entry name" value="PROKAR_LIPOPROTEIN"/>
    <property type="match status" value="1"/>
</dbReference>
<dbReference type="InterPro" id="IPR013785">
    <property type="entry name" value="Aldolase_TIM"/>
</dbReference>
<dbReference type="PROSITE" id="PS50022">
    <property type="entry name" value="FA58C_3"/>
    <property type="match status" value="1"/>
</dbReference>
<dbReference type="InterPro" id="IPR001286">
    <property type="entry name" value="Glyco_hydro_59"/>
</dbReference>
<gene>
    <name evidence="7" type="ORF">GCM10023231_33060</name>
</gene>
<sequence length="829" mass="92315">MNVKINHILALTIGCLLTGWSYTQHKPNHLVEATSKVIHAADTTIRLNLADQGLTFDGIGAISAGASSRLLYDYPEPERSQILDYLFKPNYGAALQLLKVEIGSDMNSTDGSEASHMRTPDELNGDRGYEWWLMAEAKKRNPDIKLYALAWGAPGWVGEFWSDKTMDYLLAWLDLATKKGFKMDYIGGWNERGFDADWYIRFNKRLKAKYPNIRLVGADAVHKPWAIATEMTKNQALRDAVDIVGEHSACGWRTPYTYCGTPDDARSLQKPLWNSEHSSMGHDVGAKPLARAFNRLYIDGRVTGNLSWALVSAWYASYPIGDTGLLLAEWPWSGYYSVAKSIWAHAHTTQFVRPGWQYLDGACGYLPTGASYVSLKSPANDQYSMIIETIDAQASQKLTVDLPAALKDKTVYCWVTDMNSSEANGYFINRGTLPTHNGHVELTLEPGFLYTISTTTGQHKGTAQAKNRLSKRMKLPYSEDFEKYGAAKLARYFADVNGAFEIVAAGGGRKGYTYRQMVTQQPVSWWHGTMAPATLMGDPQWWGDYAVSVDALLHDAEYVELLARVSAQAGTSIVGYHLQLNRTGQWKLYSHDFAKGSDVMLSSGTPFERNHFVLDSGKVQIDPKVWHQLKLDMKGDKIDIIIDGKQVGDIQDNYHLTGQAGILVSPWHRAEFDNFRITPTAKVPEFIPQQNIRVIHASSEHAAFTQGYTYAAANAVDGRPETAWNTEWEPKAKLPHTLTLDLGKAYEVNGLICQPKLASNINGVITGYNVYLSTDGKSYEAVAKGKWPKSSTTRLVKWPRVKNVRFVKFEATDGVNGSASIGELQIIGK</sequence>
<dbReference type="InterPro" id="IPR049162">
    <property type="entry name" value="GH59_C"/>
</dbReference>
<accession>A0ABP9BXR7</accession>